<organism evidence="2 3">
    <name type="scientific">Streptomyces qaidamensis</name>
    <dbReference type="NCBI Taxonomy" id="1783515"/>
    <lineage>
        <taxon>Bacteria</taxon>
        <taxon>Bacillati</taxon>
        <taxon>Actinomycetota</taxon>
        <taxon>Actinomycetes</taxon>
        <taxon>Kitasatosporales</taxon>
        <taxon>Streptomycetaceae</taxon>
        <taxon>Streptomyces</taxon>
        <taxon>Streptomyces aurantiacus group</taxon>
    </lineage>
</organism>
<evidence type="ECO:0000313" key="3">
    <source>
        <dbReference type="Proteomes" id="UP000076096"/>
    </source>
</evidence>
<dbReference type="Proteomes" id="UP000076096">
    <property type="component" value="Chromosome"/>
</dbReference>
<name>A0A143CC21_9ACTN</name>
<dbReference type="KEGG" id="stsi:A4E84_39255"/>
<evidence type="ECO:0000313" key="2">
    <source>
        <dbReference type="EMBL" id="AMW14973.1"/>
    </source>
</evidence>
<gene>
    <name evidence="2" type="ORF">A4E84_39255</name>
</gene>
<dbReference type="Pfam" id="PF17390">
    <property type="entry name" value="Bac_rhamnosid_C"/>
    <property type="match status" value="1"/>
</dbReference>
<evidence type="ECO:0000259" key="1">
    <source>
        <dbReference type="Pfam" id="PF17390"/>
    </source>
</evidence>
<protein>
    <recommendedName>
        <fullName evidence="1">Alpha-L-rhamnosidase C-terminal domain-containing protein</fullName>
    </recommendedName>
</protein>
<dbReference type="EMBL" id="CP015098">
    <property type="protein sequence ID" value="AMW14973.1"/>
    <property type="molecule type" value="Genomic_DNA"/>
</dbReference>
<dbReference type="RefSeq" id="WP_062931102.1">
    <property type="nucleotide sequence ID" value="NZ_CP015098.1"/>
</dbReference>
<dbReference type="AlphaFoldDB" id="A0A143CC21"/>
<feature type="domain" description="Alpha-L-rhamnosidase C-terminal" evidence="1">
    <location>
        <begin position="3"/>
        <end position="38"/>
    </location>
</feature>
<dbReference type="Gene3D" id="2.60.420.10">
    <property type="entry name" value="Maltose phosphorylase, domain 3"/>
    <property type="match status" value="1"/>
</dbReference>
<proteinExistence type="predicted"/>
<keyword evidence="3" id="KW-1185">Reference proteome</keyword>
<accession>A0A143CC21</accession>
<reference evidence="3" key="1">
    <citation type="submission" date="2016-04" db="EMBL/GenBank/DDBJ databases">
        <authorList>
            <person name="Zhang B."/>
        </authorList>
    </citation>
    <scope>NUCLEOTIDE SEQUENCE [LARGE SCALE GENOMIC DNA]</scope>
    <source>
        <strain evidence="3">S10</strain>
    </source>
</reference>
<dbReference type="InterPro" id="IPR035398">
    <property type="entry name" value="Bac_rhamnosid_C"/>
</dbReference>
<sequence length="72" mass="7927">MVSARWLRDNGRFRLDVQLPANTTAQVRVPTGGRKAQVTRDGAVFQGVRGDRATYGVASGRQEFVAYDGESR</sequence>